<evidence type="ECO:0000256" key="3">
    <source>
        <dbReference type="ARBA" id="ARBA00022982"/>
    </source>
</evidence>
<dbReference type="Pfam" id="PF00085">
    <property type="entry name" value="Thioredoxin"/>
    <property type="match status" value="1"/>
</dbReference>
<keyword evidence="9" id="KW-0560">Oxidoreductase</keyword>
<protein>
    <recommendedName>
        <fullName evidence="6">Thioredoxin</fullName>
    </recommendedName>
</protein>
<dbReference type="GO" id="GO:0045454">
    <property type="term" value="P:cell redox homeostasis"/>
    <property type="evidence" value="ECO:0007669"/>
    <property type="project" value="TreeGrafter"/>
</dbReference>
<dbReference type="InterPro" id="IPR017937">
    <property type="entry name" value="Thioredoxin_CS"/>
</dbReference>
<dbReference type="SUPFAM" id="SSF52833">
    <property type="entry name" value="Thioredoxin-like"/>
    <property type="match status" value="1"/>
</dbReference>
<dbReference type="InterPro" id="IPR005746">
    <property type="entry name" value="Thioredoxin"/>
</dbReference>
<dbReference type="PROSITE" id="PS51352">
    <property type="entry name" value="THIOREDOXIN_2"/>
    <property type="match status" value="1"/>
</dbReference>
<keyword evidence="3" id="KW-0249">Electron transport</keyword>
<dbReference type="RefSeq" id="WP_179422232.1">
    <property type="nucleotide sequence ID" value="NZ_JACCAB010000001.1"/>
</dbReference>
<keyword evidence="4" id="KW-1015">Disulfide bond</keyword>
<evidence type="ECO:0000256" key="7">
    <source>
        <dbReference type="SAM" id="MobiDB-lite"/>
    </source>
</evidence>
<reference evidence="9 10" key="1">
    <citation type="submission" date="2020-07" db="EMBL/GenBank/DDBJ databases">
        <title>Sequencing the genomes of 1000 actinobacteria strains.</title>
        <authorList>
            <person name="Klenk H.-P."/>
        </authorList>
    </citation>
    <scope>NUCLEOTIDE SEQUENCE [LARGE SCALE GENOMIC DNA]</scope>
    <source>
        <strain evidence="9 10">DSM 23987</strain>
    </source>
</reference>
<dbReference type="AlphaFoldDB" id="A0A852WFF7"/>
<evidence type="ECO:0000313" key="9">
    <source>
        <dbReference type="EMBL" id="NYG07963.1"/>
    </source>
</evidence>
<dbReference type="Proteomes" id="UP000573599">
    <property type="component" value="Unassembled WGS sequence"/>
</dbReference>
<dbReference type="EMBL" id="JACCAB010000001">
    <property type="protein sequence ID" value="NYG07963.1"/>
    <property type="molecule type" value="Genomic_DNA"/>
</dbReference>
<evidence type="ECO:0000256" key="2">
    <source>
        <dbReference type="ARBA" id="ARBA00022448"/>
    </source>
</evidence>
<evidence type="ECO:0000259" key="8">
    <source>
        <dbReference type="PROSITE" id="PS51352"/>
    </source>
</evidence>
<proteinExistence type="inferred from homology"/>
<dbReference type="InterPro" id="IPR036249">
    <property type="entry name" value="Thioredoxin-like_sf"/>
</dbReference>
<dbReference type="PRINTS" id="PR00421">
    <property type="entry name" value="THIOREDOXIN"/>
</dbReference>
<dbReference type="PANTHER" id="PTHR45663">
    <property type="entry name" value="GEO12009P1"/>
    <property type="match status" value="1"/>
</dbReference>
<feature type="domain" description="Thioredoxin" evidence="8">
    <location>
        <begin position="17"/>
        <end position="147"/>
    </location>
</feature>
<dbReference type="PROSITE" id="PS00194">
    <property type="entry name" value="THIOREDOXIN_1"/>
    <property type="match status" value="1"/>
</dbReference>
<dbReference type="InterPro" id="IPR013766">
    <property type="entry name" value="Thioredoxin_domain"/>
</dbReference>
<dbReference type="Gene3D" id="3.40.30.10">
    <property type="entry name" value="Glutaredoxin"/>
    <property type="match status" value="1"/>
</dbReference>
<feature type="region of interest" description="Disordered" evidence="7">
    <location>
        <begin position="142"/>
        <end position="174"/>
    </location>
</feature>
<comment type="caution">
    <text evidence="9">The sequence shown here is derived from an EMBL/GenBank/DDBJ whole genome shotgun (WGS) entry which is preliminary data.</text>
</comment>
<dbReference type="FunFam" id="3.40.30.10:FF:000001">
    <property type="entry name" value="Thioredoxin"/>
    <property type="match status" value="1"/>
</dbReference>
<gene>
    <name evidence="9" type="ORF">BJ986_002450</name>
</gene>
<organism evidence="9 10">
    <name type="scientific">Pedococcus badiiscoriae</name>
    <dbReference type="NCBI Taxonomy" id="642776"/>
    <lineage>
        <taxon>Bacteria</taxon>
        <taxon>Bacillati</taxon>
        <taxon>Actinomycetota</taxon>
        <taxon>Actinomycetes</taxon>
        <taxon>Micrococcales</taxon>
        <taxon>Intrasporangiaceae</taxon>
        <taxon>Pedococcus</taxon>
    </lineage>
</organism>
<dbReference type="NCBIfam" id="TIGR01068">
    <property type="entry name" value="thioredoxin"/>
    <property type="match status" value="1"/>
</dbReference>
<keyword evidence="2" id="KW-0813">Transport</keyword>
<evidence type="ECO:0000256" key="5">
    <source>
        <dbReference type="ARBA" id="ARBA00023284"/>
    </source>
</evidence>
<dbReference type="GO" id="GO:0015035">
    <property type="term" value="F:protein-disulfide reductase activity"/>
    <property type="evidence" value="ECO:0007669"/>
    <property type="project" value="UniProtKB-UniRule"/>
</dbReference>
<evidence type="ECO:0000256" key="4">
    <source>
        <dbReference type="ARBA" id="ARBA00023157"/>
    </source>
</evidence>
<evidence type="ECO:0000313" key="10">
    <source>
        <dbReference type="Proteomes" id="UP000573599"/>
    </source>
</evidence>
<sequence length="174" mass="18669">MNTTLKGPTTIVVCANCGTKNRVPAVAGGAPRCGKCRNPLAWVVDTSDADFAAVVDRSTIPVLVDVWAPWCGPCRMVSPALEQLATELAGKLKLVKVNADEAPEVSRRFEVQAIPTLVLMNRGQVVVKQVGAAPVPALRSWLTQHLPKEDPEPDRSSRDEPSGRDDPPTQGARQ</sequence>
<evidence type="ECO:0000256" key="6">
    <source>
        <dbReference type="NCBIfam" id="TIGR01068"/>
    </source>
</evidence>
<dbReference type="PANTHER" id="PTHR45663:SF11">
    <property type="entry name" value="GEO12009P1"/>
    <property type="match status" value="1"/>
</dbReference>
<feature type="compositionally biased region" description="Basic and acidic residues" evidence="7">
    <location>
        <begin position="146"/>
        <end position="167"/>
    </location>
</feature>
<comment type="similarity">
    <text evidence="1">Belongs to the thioredoxin family.</text>
</comment>
<keyword evidence="5" id="KW-0676">Redox-active center</keyword>
<evidence type="ECO:0000256" key="1">
    <source>
        <dbReference type="ARBA" id="ARBA00008987"/>
    </source>
</evidence>
<accession>A0A852WFF7</accession>
<dbReference type="GO" id="GO:0005829">
    <property type="term" value="C:cytosol"/>
    <property type="evidence" value="ECO:0007669"/>
    <property type="project" value="TreeGrafter"/>
</dbReference>
<dbReference type="CDD" id="cd02947">
    <property type="entry name" value="TRX_family"/>
    <property type="match status" value="1"/>
</dbReference>
<name>A0A852WFF7_9MICO</name>
<dbReference type="Gene3D" id="2.30.30.380">
    <property type="entry name" value="Zn-finger domain of Sec23/24"/>
    <property type="match status" value="1"/>
</dbReference>
<keyword evidence="10" id="KW-1185">Reference proteome</keyword>